<accession>A0AAU7E331</accession>
<feature type="zinc finger region" evidence="18">
    <location>
        <begin position="44"/>
        <end position="80"/>
    </location>
</feature>
<keyword evidence="13 18" id="KW-0804">Transcription</keyword>
<keyword evidence="5 18" id="KW-1090">Inhibition of host innate immune response by virus</keyword>
<keyword evidence="4 18" id="KW-0945">Host-virus interaction</keyword>
<keyword evidence="16 18" id="KW-0899">Viral immunoevasion</keyword>
<dbReference type="EMBL" id="PP711992">
    <property type="protein sequence ID" value="XBH24125.1"/>
    <property type="molecule type" value="Genomic_DNA"/>
</dbReference>
<dbReference type="SUPFAM" id="SSF161234">
    <property type="entry name" value="E7 C-terminal domain-like"/>
    <property type="match status" value="1"/>
</dbReference>
<dbReference type="GO" id="GO:0008270">
    <property type="term" value="F:zinc ion binding"/>
    <property type="evidence" value="ECO:0007669"/>
    <property type="project" value="UniProtKB-KW"/>
</dbReference>
<reference evidence="20" key="1">
    <citation type="journal article" date="2024" name="Microbiome">
        <title>Substantial viral diversity in bats and rodents from East Africa: insights into evolution, recombination, and cocirculation.</title>
        <authorList>
            <person name="Wang D."/>
            <person name="Yang X."/>
            <person name="Ren Z."/>
            <person name="Hu B."/>
            <person name="Zhao H."/>
            <person name="Yang K."/>
            <person name="Shi P."/>
            <person name="Zhang Z."/>
            <person name="Feng Q."/>
            <person name="Nawenja C.V."/>
            <person name="Obanda V."/>
            <person name="Robert K."/>
            <person name="Nalikka B."/>
            <person name="Waruhiu C.N."/>
            <person name="Ochola G.O."/>
            <person name="Onyuok S.O."/>
            <person name="Ochieng H."/>
            <person name="Li B."/>
            <person name="Zhu Y."/>
            <person name="Si H."/>
            <person name="Yin J."/>
            <person name="Kristiansen K."/>
            <person name="Jin X."/>
            <person name="Xu X."/>
            <person name="Xiao M."/>
            <person name="Agwanda B."/>
            <person name="Ommeh S."/>
            <person name="Li J."/>
            <person name="Shi Z.L."/>
        </authorList>
    </citation>
    <scope>NUCLEOTIDE SEQUENCE</scope>
    <source>
        <strain evidence="20">4A/Kenya/BAT0636/2015</strain>
    </source>
</reference>
<dbReference type="GO" id="GO:0006351">
    <property type="term" value="P:DNA-templated transcription"/>
    <property type="evidence" value="ECO:0007669"/>
    <property type="project" value="UniProtKB-UniRule"/>
</dbReference>
<keyword evidence="12 18" id="KW-0010">Activator</keyword>
<evidence type="ECO:0000256" key="1">
    <source>
        <dbReference type="ARBA" id="ARBA00022504"/>
    </source>
</evidence>
<keyword evidence="17 18" id="KW-1078">G1/S host cell cycle checkpoint dysregulation by virus</keyword>
<protein>
    <recommendedName>
        <fullName evidence="18 19">Protein E7</fullName>
    </recommendedName>
</protein>
<evidence type="ECO:0000256" key="5">
    <source>
        <dbReference type="ARBA" id="ARBA00022632"/>
    </source>
</evidence>
<keyword evidence="3 18" id="KW-1048">Host nucleus</keyword>
<feature type="short sequence motif" description="Nuclear export signal" evidence="18">
    <location>
        <begin position="62"/>
        <end position="70"/>
    </location>
</feature>
<evidence type="ECO:0000313" key="20">
    <source>
        <dbReference type="EMBL" id="XBH24125.1"/>
    </source>
</evidence>
<keyword evidence="6 18" id="KW-0479">Metal-binding</keyword>
<comment type="subunit">
    <text evidence="18">Homodimer. Homooligomer. Interacts with host RB1; this interaction induces dissociation of RB1-E2F1 complex thereby disrupting RB1 activity. Interacts with host EP300; this interaction represses EP300 transcriptional activity. Interacts with protein E2; this interaction inhibits E7 oncogenic activity. Interacts with host TMEM173/STING; this interaction impairs the ability of TMEM173/STING to sense cytosolic DNA and promote the production of type I interferon (IFN-alpha and IFN-beta).</text>
</comment>
<dbReference type="Gene3D" id="3.30.160.330">
    <property type="match status" value="1"/>
</dbReference>
<comment type="caution">
    <text evidence="18">Lacks conserved residue(s) required for the propagation of feature annotation.</text>
</comment>
<dbReference type="GO" id="GO:0052170">
    <property type="term" value="P:symbiont-mediated suppression of host innate immune response"/>
    <property type="evidence" value="ECO:0007669"/>
    <property type="project" value="UniProtKB-KW"/>
</dbReference>
<keyword evidence="2 18" id="KW-0244">Early protein</keyword>
<evidence type="ECO:0000256" key="16">
    <source>
        <dbReference type="ARBA" id="ARBA00023280"/>
    </source>
</evidence>
<evidence type="ECO:0000256" key="8">
    <source>
        <dbReference type="ARBA" id="ARBA00022830"/>
    </source>
</evidence>
<evidence type="ECO:0000256" key="2">
    <source>
        <dbReference type="ARBA" id="ARBA00022518"/>
    </source>
</evidence>
<keyword evidence="1 18" id="KW-1121">Modulation of host cell cycle by virus</keyword>
<evidence type="ECO:0000256" key="17">
    <source>
        <dbReference type="ARBA" id="ARBA00023309"/>
    </source>
</evidence>
<organism evidence="20">
    <name type="scientific">Mops bat papillomavirus</name>
    <dbReference type="NCBI Taxonomy" id="3141892"/>
    <lineage>
        <taxon>Viruses</taxon>
        <taxon>Monodnaviria</taxon>
        <taxon>Shotokuvirae</taxon>
        <taxon>Cossaviricota</taxon>
        <taxon>Papovaviricetes</taxon>
        <taxon>Zurhausenvirales</taxon>
        <taxon>Papillomaviridae</taxon>
    </lineage>
</organism>
<evidence type="ECO:0000256" key="4">
    <source>
        <dbReference type="ARBA" id="ARBA00022581"/>
    </source>
</evidence>
<evidence type="ECO:0000256" key="6">
    <source>
        <dbReference type="ARBA" id="ARBA00022723"/>
    </source>
</evidence>
<evidence type="ECO:0000256" key="12">
    <source>
        <dbReference type="ARBA" id="ARBA00023159"/>
    </source>
</evidence>
<sequence length="88" mass="10073">MIGKAPTLRDIVLQEQPEPVSLICHERLDEEEPIARPYKITLCCCYCPRMLRIAVRSTPGGILTLEDLLLRHIEFACTRCAKEQRSYG</sequence>
<dbReference type="GO" id="GO:0003677">
    <property type="term" value="F:DNA binding"/>
    <property type="evidence" value="ECO:0007669"/>
    <property type="project" value="UniProtKB-UniRule"/>
</dbReference>
<dbReference type="GO" id="GO:0019904">
    <property type="term" value="F:protein domain specific binding"/>
    <property type="evidence" value="ECO:0007669"/>
    <property type="project" value="UniProtKB-UniRule"/>
</dbReference>
<evidence type="ECO:0000256" key="10">
    <source>
        <dbReference type="ARBA" id="ARBA00023015"/>
    </source>
</evidence>
<dbReference type="PIRSF" id="PIRSF003407">
    <property type="entry name" value="Papvi_E7"/>
    <property type="match status" value="1"/>
</dbReference>
<evidence type="ECO:0000256" key="14">
    <source>
        <dbReference type="ARBA" id="ARBA00023200"/>
    </source>
</evidence>
<name>A0AAU7E331_9PAPI</name>
<dbReference type="Pfam" id="PF00527">
    <property type="entry name" value="E7"/>
    <property type="match status" value="1"/>
</dbReference>
<dbReference type="GO" id="GO:0039645">
    <property type="term" value="P:symbiont-mediated perturbation of host cell cycle G1/S transition checkpoint"/>
    <property type="evidence" value="ECO:0007669"/>
    <property type="project" value="UniProtKB-UniRule"/>
</dbReference>
<dbReference type="GO" id="GO:0003700">
    <property type="term" value="F:DNA-binding transcription factor activity"/>
    <property type="evidence" value="ECO:0007669"/>
    <property type="project" value="UniProtKB-UniRule"/>
</dbReference>
<keyword evidence="14 18" id="KW-1035">Host cytoplasm</keyword>
<comment type="subcellular location">
    <subcellularLocation>
        <location evidence="18">Host cytoplasm</location>
    </subcellularLocation>
    <subcellularLocation>
        <location evidence="18">Host nucleus</location>
    </subcellularLocation>
    <text evidence="18">Predominantly found in the host nucleus.</text>
</comment>
<comment type="similarity">
    <text evidence="18 19">Belongs to the papillomaviridae E7 protein family.</text>
</comment>
<gene>
    <name evidence="18" type="primary">E7</name>
</gene>
<dbReference type="InterPro" id="IPR000148">
    <property type="entry name" value="Papilloma_E7"/>
</dbReference>
<evidence type="ECO:0000256" key="19">
    <source>
        <dbReference type="PIRNR" id="PIRNR003407"/>
    </source>
</evidence>
<evidence type="ECO:0000256" key="7">
    <source>
        <dbReference type="ARBA" id="ARBA00022771"/>
    </source>
</evidence>
<evidence type="ECO:0000256" key="3">
    <source>
        <dbReference type="ARBA" id="ARBA00022562"/>
    </source>
</evidence>
<evidence type="ECO:0000256" key="18">
    <source>
        <dbReference type="HAMAP-Rule" id="MF_04004"/>
    </source>
</evidence>
<keyword evidence="7 18" id="KW-0863">Zinc-finger</keyword>
<keyword evidence="11 18" id="KW-0238">DNA-binding</keyword>
<dbReference type="GO" id="GO:0030430">
    <property type="term" value="C:host cell cytoplasm"/>
    <property type="evidence" value="ECO:0007669"/>
    <property type="project" value="UniProtKB-SubCell"/>
</dbReference>
<keyword evidence="15" id="KW-0922">Interferon antiviral system evasion</keyword>
<evidence type="ECO:0000256" key="9">
    <source>
        <dbReference type="ARBA" id="ARBA00022833"/>
    </source>
</evidence>
<reference evidence="20" key="2">
    <citation type="submission" date="2024-02" db="EMBL/GenBank/DDBJ databases">
        <authorList>
            <person name="Hu B."/>
        </authorList>
    </citation>
    <scope>NUCLEOTIDE SEQUENCE</scope>
    <source>
        <strain evidence="20">4A/Kenya/BAT0636/2015</strain>
    </source>
</reference>
<keyword evidence="8 18" id="KW-1114">Inhibition of host interferon signaling pathway by virus</keyword>
<evidence type="ECO:0000256" key="15">
    <source>
        <dbReference type="ARBA" id="ARBA00023258"/>
    </source>
</evidence>
<keyword evidence="9 18" id="KW-0862">Zinc</keyword>
<comment type="function">
    <text evidence="18">Plays a role in viral genome replication by driving entry of quiescent cells into the cell cycle. Stimulation of progression from G1 to S phase allows the virus to efficiently use the cellular DNA replicating machinery to achieve viral genome replication. E7 protein has both transforming and trans-activating activities. Induces the disassembly of the E2F1 transcription factor from RB1, with subsequent transcriptional activation of E2F1-regulated S-phase genes. Interferes with host histone deacetylation mediated by HDAC1 and HDAC2, leading to transcription activation. Plays also a role in the inhibition of both antiviral and antiproliferative functions of host interferon alpha. Interaction with host TMEM173/STING impairs the ability of TMEM173/STING to sense cytosolic DNA and promote the production of type I interferon (IFN-alpha and IFN-beta).</text>
</comment>
<proteinExistence type="inferred from homology"/>
<dbReference type="HAMAP" id="MF_04004">
    <property type="entry name" value="PPV_E7"/>
    <property type="match status" value="1"/>
</dbReference>
<comment type="function">
    <text evidence="19">E7 protein has both transforming and trans-activating activities.</text>
</comment>
<comment type="domain">
    <text evidence="18">The E7 terminal domain is an intrinsically disordered domain, whose flexibility and conformational transitions confer target adaptability to the oncoprotein. It allows adaptation to a variety of protein targets and exposes the PEST degradation sequence that regulates its turnover in the cell.</text>
</comment>
<evidence type="ECO:0000256" key="11">
    <source>
        <dbReference type="ARBA" id="ARBA00023125"/>
    </source>
</evidence>
<dbReference type="GO" id="GO:0039502">
    <property type="term" value="P:symbiont-mediated suppression of host type I interferon-mediated signaling pathway"/>
    <property type="evidence" value="ECO:0007669"/>
    <property type="project" value="UniProtKB-UniRule"/>
</dbReference>
<dbReference type="GO" id="GO:0042025">
    <property type="term" value="C:host cell nucleus"/>
    <property type="evidence" value="ECO:0007669"/>
    <property type="project" value="UniProtKB-SubCell"/>
</dbReference>
<evidence type="ECO:0000256" key="13">
    <source>
        <dbReference type="ARBA" id="ARBA00023163"/>
    </source>
</evidence>
<comment type="PTM">
    <text evidence="18">Highly phosphorylated.</text>
</comment>
<keyword evidence="10 18" id="KW-0805">Transcription regulation</keyword>
<feature type="short sequence motif" description="LXCXE motif; interaction with host RB1 and TMEM173/STING" evidence="18">
    <location>
        <begin position="22"/>
        <end position="26"/>
    </location>
</feature>